<dbReference type="SUPFAM" id="SSF53383">
    <property type="entry name" value="PLP-dependent transferases"/>
    <property type="match status" value="1"/>
</dbReference>
<sequence length="407" mass="46330">MSQTPLLAIDGGKPTRETFLPYGRQWIEDDDIHAVVEVLKGDLITTGPVIEAFEQKLAQYVGAQYAVAFSSGTAALHAACFVAGIRSGDEVITTPLTFAATANCIRYQGAQPIFADIHPDTYNIDHAELDKKITPQTKAVIPVHFTGQPVQLDEIRQFAKKHRLVVIEDAAHALGAMYKGKKIGSDGDLTMFSFHPVKHITTGEGGAITTNRRDYYEKLLQFRSHGITHKPDEIKEREGFWFYQMQFLGYNYRLTDIQAALGLSQMKKLDRFLHLRRKYASMYNEAFQSRREVVIPFQRNEVQSAWHLYVLRLRLSELTADRKTIFQALRKENIGVNVHYIPVHLHPYYRQLGYSEGLCPQAEQFYRETLTIPLFPRMSEQDVQDVIQAVNKVLRYYSVGGVSNGRS</sequence>
<keyword evidence="2 3" id="KW-0663">Pyridoxal phosphate</keyword>
<dbReference type="InterPro" id="IPR015422">
    <property type="entry name" value="PyrdxlP-dep_Trfase_small"/>
</dbReference>
<dbReference type="Proteomes" id="UP000241639">
    <property type="component" value="Unassembled WGS sequence"/>
</dbReference>
<dbReference type="AlphaFoldDB" id="A0A2T4ZAE3"/>
<dbReference type="Gene3D" id="3.40.640.10">
    <property type="entry name" value="Type I PLP-dependent aspartate aminotransferase-like (Major domain)"/>
    <property type="match status" value="1"/>
</dbReference>
<evidence type="ECO:0000256" key="1">
    <source>
        <dbReference type="PIRSR" id="PIRSR000390-1"/>
    </source>
</evidence>
<dbReference type="CDD" id="cd00616">
    <property type="entry name" value="AHBA_syn"/>
    <property type="match status" value="1"/>
</dbReference>
<dbReference type="PANTHER" id="PTHR30244:SF34">
    <property type="entry name" value="DTDP-4-AMINO-4,6-DIDEOXYGALACTOSE TRANSAMINASE"/>
    <property type="match status" value="1"/>
</dbReference>
<reference evidence="4 5" key="1">
    <citation type="submission" date="2018-04" db="EMBL/GenBank/DDBJ databases">
        <title>Genomic Encyclopedia of Archaeal and Bacterial Type Strains, Phase II (KMG-II): from individual species to whole genera.</title>
        <authorList>
            <person name="Goeker M."/>
        </authorList>
    </citation>
    <scope>NUCLEOTIDE SEQUENCE [LARGE SCALE GENOMIC DNA]</scope>
    <source>
        <strain evidence="4 5">DSM 45169</strain>
    </source>
</reference>
<dbReference type="InterPro" id="IPR015421">
    <property type="entry name" value="PyrdxlP-dep_Trfase_major"/>
</dbReference>
<evidence type="ECO:0000313" key="4">
    <source>
        <dbReference type="EMBL" id="PTM58861.1"/>
    </source>
</evidence>
<organism evidence="4 5">
    <name type="scientific">Desmospora activa DSM 45169</name>
    <dbReference type="NCBI Taxonomy" id="1121389"/>
    <lineage>
        <taxon>Bacteria</taxon>
        <taxon>Bacillati</taxon>
        <taxon>Bacillota</taxon>
        <taxon>Bacilli</taxon>
        <taxon>Bacillales</taxon>
        <taxon>Thermoactinomycetaceae</taxon>
        <taxon>Desmospora</taxon>
    </lineage>
</organism>
<feature type="active site" description="Proton acceptor" evidence="1">
    <location>
        <position position="198"/>
    </location>
</feature>
<name>A0A2T4ZAE3_9BACL</name>
<keyword evidence="5" id="KW-1185">Reference proteome</keyword>
<comment type="caution">
    <text evidence="4">The sequence shown here is derived from an EMBL/GenBank/DDBJ whole genome shotgun (WGS) entry which is preliminary data.</text>
</comment>
<protein>
    <submittedName>
        <fullName evidence="4">UDP-4-amino-4, 6-dideoxy-N-acetyl-beta-L-altrosamine transaminase</fullName>
    </submittedName>
</protein>
<dbReference type="Gene3D" id="3.90.1150.10">
    <property type="entry name" value="Aspartate Aminotransferase, domain 1"/>
    <property type="match status" value="1"/>
</dbReference>
<dbReference type="InterPro" id="IPR015424">
    <property type="entry name" value="PyrdxlP-dep_Trfase"/>
</dbReference>
<accession>A0A2T4ZAE3</accession>
<gene>
    <name evidence="4" type="ORF">C8J48_1456</name>
</gene>
<dbReference type="NCBIfam" id="TIGR03588">
    <property type="entry name" value="PseC"/>
    <property type="match status" value="1"/>
</dbReference>
<dbReference type="InterPro" id="IPR000653">
    <property type="entry name" value="DegT/StrS_aminotransferase"/>
</dbReference>
<dbReference type="InterPro" id="IPR020026">
    <property type="entry name" value="PseC"/>
</dbReference>
<dbReference type="EMBL" id="PZZP01000001">
    <property type="protein sequence ID" value="PTM58861.1"/>
    <property type="molecule type" value="Genomic_DNA"/>
</dbReference>
<dbReference type="Pfam" id="PF01041">
    <property type="entry name" value="DegT_DnrJ_EryC1"/>
    <property type="match status" value="1"/>
</dbReference>
<evidence type="ECO:0000256" key="2">
    <source>
        <dbReference type="PIRSR" id="PIRSR000390-2"/>
    </source>
</evidence>
<evidence type="ECO:0000313" key="5">
    <source>
        <dbReference type="Proteomes" id="UP000241639"/>
    </source>
</evidence>
<dbReference type="OrthoDB" id="9810913at2"/>
<dbReference type="PANTHER" id="PTHR30244">
    <property type="entry name" value="TRANSAMINASE"/>
    <property type="match status" value="1"/>
</dbReference>
<proteinExistence type="inferred from homology"/>
<dbReference type="PIRSF" id="PIRSF000390">
    <property type="entry name" value="PLP_StrS"/>
    <property type="match status" value="1"/>
</dbReference>
<evidence type="ECO:0000256" key="3">
    <source>
        <dbReference type="RuleBase" id="RU004508"/>
    </source>
</evidence>
<dbReference type="GO" id="GO:0030170">
    <property type="term" value="F:pyridoxal phosphate binding"/>
    <property type="evidence" value="ECO:0007669"/>
    <property type="project" value="TreeGrafter"/>
</dbReference>
<comment type="similarity">
    <text evidence="3">Belongs to the DegT/DnrJ/EryC1 family.</text>
</comment>
<dbReference type="GO" id="GO:0000271">
    <property type="term" value="P:polysaccharide biosynthetic process"/>
    <property type="evidence" value="ECO:0007669"/>
    <property type="project" value="TreeGrafter"/>
</dbReference>
<dbReference type="RefSeq" id="WP_107725611.1">
    <property type="nucleotide sequence ID" value="NZ_PZZP01000001.1"/>
</dbReference>
<feature type="modified residue" description="N6-(pyridoxal phosphate)lysine" evidence="2">
    <location>
        <position position="198"/>
    </location>
</feature>
<dbReference type="GO" id="GO:0008483">
    <property type="term" value="F:transaminase activity"/>
    <property type="evidence" value="ECO:0007669"/>
    <property type="project" value="TreeGrafter"/>
</dbReference>